<dbReference type="Gene3D" id="1.25.40.10">
    <property type="entry name" value="Tetratricopeptide repeat domain"/>
    <property type="match status" value="1"/>
</dbReference>
<dbReference type="InterPro" id="IPR049945">
    <property type="entry name" value="AAA_22"/>
</dbReference>
<dbReference type="Pfam" id="PF13401">
    <property type="entry name" value="AAA_22"/>
    <property type="match status" value="1"/>
</dbReference>
<feature type="domain" description="Leucine-binding protein" evidence="6">
    <location>
        <begin position="631"/>
        <end position="979"/>
    </location>
</feature>
<dbReference type="InterPro" id="IPR019734">
    <property type="entry name" value="TPR_rpt"/>
</dbReference>
<evidence type="ECO:0000313" key="7">
    <source>
        <dbReference type="EMBL" id="MEA5607034.1"/>
    </source>
</evidence>
<keyword evidence="8" id="KW-1185">Reference proteome</keyword>
<feature type="repeat" description="TPR" evidence="3">
    <location>
        <begin position="418"/>
        <end position="451"/>
    </location>
</feature>
<dbReference type="SUPFAM" id="SSF52540">
    <property type="entry name" value="P-loop containing nucleoside triphosphate hydrolases"/>
    <property type="match status" value="1"/>
</dbReference>
<keyword evidence="4" id="KW-0812">Transmembrane</keyword>
<dbReference type="Gene3D" id="3.40.50.300">
    <property type="entry name" value="P-loop containing nucleotide triphosphate hydrolases"/>
    <property type="match status" value="1"/>
</dbReference>
<dbReference type="PANTHER" id="PTHR30483">
    <property type="entry name" value="LEUCINE-SPECIFIC-BINDING PROTEIN"/>
    <property type="match status" value="1"/>
</dbReference>
<dbReference type="InterPro" id="IPR027417">
    <property type="entry name" value="P-loop_NTPase"/>
</dbReference>
<sequence length="987" mass="111422">MTYNQKNPYIVGPPVETSETFFGRESLLRTIEDSLLQNTKFILLHGQRRIGKSSVLKIISLTVSQDNFLFVYCDLQYLANSNLNEILHLIFTEIFKEVGLDSEDLDSSLFSDSERIIRQIRGLLIQKVYPLLGNKKLVLLLDEFDVVTYEDTEQTVKLLRILENLVKKEDELFLVAVVGRYVNSMPNLLQLFKNAVAQEIGLLEQNSAEQLITKPASQILEYQQKSIEEIWKFSSGHPFYTQILCHTIFQIARSCEPDISQPYPIVTDDVVEALPQAIESAEGGLGGFWQGLNIHERVVIATVAEAQESKDQNITNNPLELLKDNGLVITDALEEAIKILTNQGFLDNNPIKVKVEIVRLWLRKSHRLRDEVRSLEEIAAQKIEPLLGVARSCWEEKSTKTTSLTLYEQVLQLNPNHFSNVVELAEKYLQVEDFDKALKLYERAYKVDAVRYQQELIQALEKYGHWLITQGNFISAKQQYEKILQIESNNSLAQQKLAEIKAFKAKNQNTTVNLRRFVVSPIALTILGLVGVTGILFTSFRVFNICLPIICVPPKTIQQSNNIENSISSGDRTLFPTILNSARDQGIKSFKEGNYLKAEEYFKKAVNSQRNDPEVLIYLNNALARQRGKPLTLAAVVPATGRTEDAQEMLRGIAQAQNDFNQKDGLNRRLLEIVIADHHGKLEQAEKVAEKLVADASLLGVIGNLTSGVTAKTLPIYEKANLPIISPTSSSTELKSPVFFRTVPSDKVTGAKLAEYAFRNNFKKILIVWNPDDPYSRSITSAFREEFIRQFAQKQVAVDILPNITLPALENMIQEAQNITSNEQPVQAIVFFPDTDNRQNAIEFAKKIQEKLMAQRQNNNNVPEVQLLGGDSLYNSEALDVEGWILAVPWFRDPEKSKNFANAASTRWGGGVSWRTATSFDATQAFIDSFRISTTISKVTVLENLKNVNLPPNETSGEPLMFDKSSRESQRKATLLKVTNKTFDVME</sequence>
<accession>A0ABU5ULB6</accession>
<keyword evidence="3" id="KW-0802">TPR repeat</keyword>
<dbReference type="Pfam" id="PF13458">
    <property type="entry name" value="Peripla_BP_6"/>
    <property type="match status" value="1"/>
</dbReference>
<protein>
    <submittedName>
        <fullName evidence="7">ABC transporter substrate-binding protein</fullName>
    </submittedName>
</protein>
<dbReference type="SUPFAM" id="SSF53822">
    <property type="entry name" value="Periplasmic binding protein-like I"/>
    <property type="match status" value="1"/>
</dbReference>
<dbReference type="PROSITE" id="PS50005">
    <property type="entry name" value="TPR"/>
    <property type="match status" value="1"/>
</dbReference>
<dbReference type="Proteomes" id="UP001303285">
    <property type="component" value="Unassembled WGS sequence"/>
</dbReference>
<dbReference type="CDD" id="cd06268">
    <property type="entry name" value="PBP1_ABC_transporter_LIVBP-like"/>
    <property type="match status" value="1"/>
</dbReference>
<evidence type="ECO:0000256" key="4">
    <source>
        <dbReference type="SAM" id="Phobius"/>
    </source>
</evidence>
<dbReference type="InterPro" id="IPR051010">
    <property type="entry name" value="BCAA_transport"/>
</dbReference>
<feature type="transmembrane region" description="Helical" evidence="4">
    <location>
        <begin position="517"/>
        <end position="537"/>
    </location>
</feature>
<comment type="similarity">
    <text evidence="1">Belongs to the leucine-binding protein family.</text>
</comment>
<evidence type="ECO:0000313" key="8">
    <source>
        <dbReference type="Proteomes" id="UP001303285"/>
    </source>
</evidence>
<keyword evidence="4" id="KW-0472">Membrane</keyword>
<reference evidence="7 8" key="1">
    <citation type="submission" date="2023-12" db="EMBL/GenBank/DDBJ databases">
        <title>Baltic Sea Cyanobacteria.</title>
        <authorList>
            <person name="Delbaje E."/>
            <person name="Fewer D.P."/>
            <person name="Shishido T.K."/>
        </authorList>
    </citation>
    <scope>NUCLEOTIDE SEQUENCE [LARGE SCALE GENOMIC DNA]</scope>
    <source>
        <strain evidence="7 8">UHCC 0060</strain>
    </source>
</reference>
<evidence type="ECO:0000259" key="5">
    <source>
        <dbReference type="Pfam" id="PF13401"/>
    </source>
</evidence>
<comment type="caution">
    <text evidence="7">The sequence shown here is derived from an EMBL/GenBank/DDBJ whole genome shotgun (WGS) entry which is preliminary data.</text>
</comment>
<dbReference type="SUPFAM" id="SSF48452">
    <property type="entry name" value="TPR-like"/>
    <property type="match status" value="1"/>
</dbReference>
<dbReference type="InterPro" id="IPR028082">
    <property type="entry name" value="Peripla_BP_I"/>
</dbReference>
<evidence type="ECO:0000256" key="1">
    <source>
        <dbReference type="ARBA" id="ARBA00010062"/>
    </source>
</evidence>
<feature type="domain" description="ORC1/DEAH AAA+ ATPase" evidence="5">
    <location>
        <begin position="38"/>
        <end position="178"/>
    </location>
</feature>
<organism evidence="7 8">
    <name type="scientific">Nodularia spumigena UHCC 0060</name>
    <dbReference type="NCBI Taxonomy" id="3110300"/>
    <lineage>
        <taxon>Bacteria</taxon>
        <taxon>Bacillati</taxon>
        <taxon>Cyanobacteriota</taxon>
        <taxon>Cyanophyceae</taxon>
        <taxon>Nostocales</taxon>
        <taxon>Nodulariaceae</taxon>
        <taxon>Nodularia</taxon>
    </lineage>
</organism>
<name>A0ABU5ULB6_NODSP</name>
<keyword evidence="2" id="KW-0732">Signal</keyword>
<dbReference type="PANTHER" id="PTHR30483:SF6">
    <property type="entry name" value="PERIPLASMIC BINDING PROTEIN OF ABC TRANSPORTER FOR NATURAL AMINO ACIDS"/>
    <property type="match status" value="1"/>
</dbReference>
<gene>
    <name evidence="7" type="ORF">VB695_02890</name>
</gene>
<evidence type="ECO:0000259" key="6">
    <source>
        <dbReference type="Pfam" id="PF13458"/>
    </source>
</evidence>
<dbReference type="RefSeq" id="WP_323244117.1">
    <property type="nucleotide sequence ID" value="NZ_JAYGHK010000006.1"/>
</dbReference>
<keyword evidence="4" id="KW-1133">Transmembrane helix</keyword>
<dbReference type="EMBL" id="JAYGHK010000006">
    <property type="protein sequence ID" value="MEA5607034.1"/>
    <property type="molecule type" value="Genomic_DNA"/>
</dbReference>
<evidence type="ECO:0000256" key="2">
    <source>
        <dbReference type="ARBA" id="ARBA00022729"/>
    </source>
</evidence>
<dbReference type="Gene3D" id="3.40.50.2300">
    <property type="match status" value="2"/>
</dbReference>
<evidence type="ECO:0000256" key="3">
    <source>
        <dbReference type="PROSITE-ProRule" id="PRU00339"/>
    </source>
</evidence>
<proteinExistence type="inferred from homology"/>
<dbReference type="InterPro" id="IPR028081">
    <property type="entry name" value="Leu-bd"/>
</dbReference>
<dbReference type="InterPro" id="IPR011990">
    <property type="entry name" value="TPR-like_helical_dom_sf"/>
</dbReference>